<evidence type="ECO:0000256" key="2">
    <source>
        <dbReference type="SAM" id="MobiDB-lite"/>
    </source>
</evidence>
<organism evidence="3 4">
    <name type="scientific">Mytilus coruscus</name>
    <name type="common">Sea mussel</name>
    <dbReference type="NCBI Taxonomy" id="42192"/>
    <lineage>
        <taxon>Eukaryota</taxon>
        <taxon>Metazoa</taxon>
        <taxon>Spiralia</taxon>
        <taxon>Lophotrochozoa</taxon>
        <taxon>Mollusca</taxon>
        <taxon>Bivalvia</taxon>
        <taxon>Autobranchia</taxon>
        <taxon>Pteriomorphia</taxon>
        <taxon>Mytilida</taxon>
        <taxon>Mytiloidea</taxon>
        <taxon>Mytilidae</taxon>
        <taxon>Mytilinae</taxon>
        <taxon>Mytilus</taxon>
    </lineage>
</organism>
<dbReference type="PROSITE" id="PS50005">
    <property type="entry name" value="TPR"/>
    <property type="match status" value="2"/>
</dbReference>
<accession>A0A6J8AFY2</accession>
<dbReference type="PROSITE" id="PS50293">
    <property type="entry name" value="TPR_REGION"/>
    <property type="match status" value="1"/>
</dbReference>
<keyword evidence="4" id="KW-1185">Reference proteome</keyword>
<dbReference type="SUPFAM" id="SSF48452">
    <property type="entry name" value="TPR-like"/>
    <property type="match status" value="2"/>
</dbReference>
<sequence>MEDKRKRKTEYVVSGGVDTSLTKDQPDEDEQETKKKPEKQSKNENKEPVEKTSQEIVPPPPEKPKEMSSDLGGGDFLKTQGSENPFDVKISNYKIDPKLIKVDQFYPSLEHQFNKSNTKFLEEQDNRVEKAMKEIVEESSTFTYDETSTSGMEDTQNSMALVKAPEKVEEEKQPDDNNSAKQQKEKPTFSKVFFGAASSVFATAVDEQTLDDAKRRQQTLFQPESWEPVSKYSPGMQEIIDARANEHFDKAMELKEKKDFTGTINFINKSLALRDLHIYYVERAEAYIQLCDFQSAILNYKRVCLMEPENDDYYKRLAFLFYFQGQTLFDQRLYPEALEAFARAAEMAPDNVGYHIRSMTCLAALHRHGECLALVNKRLESENDNPDLYIMRARLHEMFRNTTLCYYDVKDAMKLNEDHPEAKAMMIKLEKRALENKHHAMQLNLLGKHREALQKISVAIETDPAVADFHVLRGTLHRRLADFNAAIDDFLLALDKCDHNEESPVYVESQRQLLLTYNDFAVECFTKGFYDEAIILLNKAIKGEKREKGLYINRGDCFFRQGDYNFALQDYHQALDLDPMDSNVKNRVSVIYNEYATSAYQDKNYPEAESKFTLALQYNIKMGSYYISRSRTRYMMENMQGARQDLIMGLLLDPTNEEVLSILSRLFPGKSVGDVVNSRAADQAKTILRGILYPKVLVPKSSTSVSSSADVVETTKDPGLMSASAKSTWSQEDADISNVEERMYKSGSCFPNLKACMDERDFNLKLAEEKKQVHEDVKTVMIERRTLKYSGGRVCPLPPPSAKPMYGGRAFKRKSRLAEESANKGSSTNWRQFTQGIPVVDA</sequence>
<dbReference type="InterPro" id="IPR011990">
    <property type="entry name" value="TPR-like_helical_dom_sf"/>
</dbReference>
<feature type="region of interest" description="Disordered" evidence="2">
    <location>
        <begin position="1"/>
        <end position="91"/>
    </location>
</feature>
<dbReference type="Gene3D" id="1.25.40.10">
    <property type="entry name" value="Tetratricopeptide repeat domain"/>
    <property type="match status" value="5"/>
</dbReference>
<dbReference type="EMBL" id="CACVKT020001359">
    <property type="protein sequence ID" value="CAC5367372.1"/>
    <property type="molecule type" value="Genomic_DNA"/>
</dbReference>
<reference evidence="3 4" key="1">
    <citation type="submission" date="2020-06" db="EMBL/GenBank/DDBJ databases">
        <authorList>
            <person name="Li R."/>
            <person name="Bekaert M."/>
        </authorList>
    </citation>
    <scope>NUCLEOTIDE SEQUENCE [LARGE SCALE GENOMIC DNA]</scope>
    <source>
        <strain evidence="4">wild</strain>
    </source>
</reference>
<feature type="repeat" description="TPR" evidence="1">
    <location>
        <begin position="548"/>
        <end position="581"/>
    </location>
</feature>
<dbReference type="InterPro" id="IPR019734">
    <property type="entry name" value="TPR_rpt"/>
</dbReference>
<feature type="compositionally biased region" description="Basic and acidic residues" evidence="2">
    <location>
        <begin position="166"/>
        <end position="175"/>
    </location>
</feature>
<dbReference type="SMART" id="SM00028">
    <property type="entry name" value="TPR"/>
    <property type="match status" value="7"/>
</dbReference>
<keyword evidence="1" id="KW-0802">TPR repeat</keyword>
<evidence type="ECO:0000313" key="3">
    <source>
        <dbReference type="EMBL" id="CAC5367372.1"/>
    </source>
</evidence>
<dbReference type="AlphaFoldDB" id="A0A6J8AFY2"/>
<dbReference type="PANTHER" id="PTHR45153">
    <property type="entry name" value="TETRATRICOPEPTIDE REPEAT PROTEIN 16"/>
    <property type="match status" value="1"/>
</dbReference>
<evidence type="ECO:0000256" key="1">
    <source>
        <dbReference type="PROSITE-ProRule" id="PRU00339"/>
    </source>
</evidence>
<feature type="compositionally biased region" description="Basic and acidic residues" evidence="2">
    <location>
        <begin position="32"/>
        <end position="53"/>
    </location>
</feature>
<dbReference type="Proteomes" id="UP000507470">
    <property type="component" value="Unassembled WGS sequence"/>
</dbReference>
<name>A0A6J8AFY2_MYTCO</name>
<dbReference type="OrthoDB" id="1926212at2759"/>
<dbReference type="PANTHER" id="PTHR45153:SF1">
    <property type="entry name" value="TETRATRICOPEPTIDE REPEAT PROTEIN 16"/>
    <property type="match status" value="1"/>
</dbReference>
<proteinExistence type="predicted"/>
<evidence type="ECO:0000313" key="4">
    <source>
        <dbReference type="Proteomes" id="UP000507470"/>
    </source>
</evidence>
<feature type="region of interest" description="Disordered" evidence="2">
    <location>
        <begin position="166"/>
        <end position="185"/>
    </location>
</feature>
<protein>
    <submittedName>
        <fullName evidence="3">Uncharacterized protein</fullName>
    </submittedName>
</protein>
<gene>
    <name evidence="3" type="ORF">MCOR_7304</name>
</gene>
<feature type="repeat" description="TPR" evidence="1">
    <location>
        <begin position="318"/>
        <end position="351"/>
    </location>
</feature>
<dbReference type="Pfam" id="PF00515">
    <property type="entry name" value="TPR_1"/>
    <property type="match status" value="1"/>
</dbReference>